<gene>
    <name evidence="6" type="ORF">MNBD_GAMMA17-596</name>
</gene>
<protein>
    <submittedName>
        <fullName evidence="6">23S rRNA (Uridine(2552)-2'-O)-methyltransferase</fullName>
        <ecNumber evidence="6">2.1.1.166</ecNumber>
    </submittedName>
</protein>
<dbReference type="FunFam" id="3.40.50.150:FF:000005">
    <property type="entry name" value="Ribosomal RNA large subunit methyltransferase E"/>
    <property type="match status" value="1"/>
</dbReference>
<keyword evidence="4" id="KW-0949">S-adenosyl-L-methionine</keyword>
<dbReference type="PANTHER" id="PTHR10920">
    <property type="entry name" value="RIBOSOMAL RNA METHYLTRANSFERASE"/>
    <property type="match status" value="1"/>
</dbReference>
<organism evidence="6">
    <name type="scientific">hydrothermal vent metagenome</name>
    <dbReference type="NCBI Taxonomy" id="652676"/>
    <lineage>
        <taxon>unclassified sequences</taxon>
        <taxon>metagenomes</taxon>
        <taxon>ecological metagenomes</taxon>
    </lineage>
</organism>
<dbReference type="PANTHER" id="PTHR10920:SF18">
    <property type="entry name" value="RRNA METHYLTRANSFERASE 2, MITOCHONDRIAL"/>
    <property type="match status" value="1"/>
</dbReference>
<accession>A0A3B0ZE25</accession>
<reference evidence="6" key="1">
    <citation type="submission" date="2018-06" db="EMBL/GenBank/DDBJ databases">
        <authorList>
            <person name="Zhirakovskaya E."/>
        </authorList>
    </citation>
    <scope>NUCLEOTIDE SEQUENCE</scope>
</reference>
<dbReference type="AlphaFoldDB" id="A0A3B0ZE25"/>
<keyword evidence="3 6" id="KW-0808">Transferase</keyword>
<proteinExistence type="inferred from homology"/>
<dbReference type="InterPro" id="IPR050082">
    <property type="entry name" value="RNA_methyltr_RlmE"/>
</dbReference>
<feature type="domain" description="Ribosomal RNA methyltransferase FtsJ" evidence="5">
    <location>
        <begin position="29"/>
        <end position="205"/>
    </location>
</feature>
<dbReference type="SUPFAM" id="SSF53335">
    <property type="entry name" value="S-adenosyl-L-methionine-dependent methyltransferases"/>
    <property type="match status" value="1"/>
</dbReference>
<dbReference type="Gene3D" id="3.40.50.150">
    <property type="entry name" value="Vaccinia Virus protein VP39"/>
    <property type="match status" value="1"/>
</dbReference>
<dbReference type="Pfam" id="PF01728">
    <property type="entry name" value="FtsJ"/>
    <property type="match status" value="1"/>
</dbReference>
<keyword evidence="2 6" id="KW-0489">Methyltransferase</keyword>
<sequence length="207" mass="23192">MIKKHQSKQQWLDEHVNDEYVKKAQKDGFRSRAAYKLLEINERDQILSPGMKVVDLGAAPGGWLQVATKIVGKKGLVIGLDLLNIEPVNDVVFLQGDFRENDIYEALMAELKGEKVDVVISDMSPNISGMDSVDQPRSIYLAELVQAFSHQVLKKGGSVLLKLFQGAGFDEYVSSMRGDFSKVYIRKPKASRARSREVYVLAKGYLN</sequence>
<dbReference type="GO" id="GO:0008650">
    <property type="term" value="F:rRNA (uridine-2'-O-)-methyltransferase activity"/>
    <property type="evidence" value="ECO:0007669"/>
    <property type="project" value="TreeGrafter"/>
</dbReference>
<dbReference type="InterPro" id="IPR002877">
    <property type="entry name" value="RNA_MeTrfase_FtsJ_dom"/>
</dbReference>
<evidence type="ECO:0000256" key="4">
    <source>
        <dbReference type="ARBA" id="ARBA00022691"/>
    </source>
</evidence>
<evidence type="ECO:0000259" key="5">
    <source>
        <dbReference type="Pfam" id="PF01728"/>
    </source>
</evidence>
<dbReference type="EMBL" id="UOFQ01000042">
    <property type="protein sequence ID" value="VAW86443.1"/>
    <property type="molecule type" value="Genomic_DNA"/>
</dbReference>
<evidence type="ECO:0000256" key="3">
    <source>
        <dbReference type="ARBA" id="ARBA00022679"/>
    </source>
</evidence>
<evidence type="ECO:0000256" key="1">
    <source>
        <dbReference type="ARBA" id="ARBA00022552"/>
    </source>
</evidence>
<dbReference type="InterPro" id="IPR015507">
    <property type="entry name" value="rRNA-MeTfrase_E"/>
</dbReference>
<dbReference type="HAMAP" id="MF_01547">
    <property type="entry name" value="RNA_methyltr_E"/>
    <property type="match status" value="1"/>
</dbReference>
<name>A0A3B0ZE25_9ZZZZ</name>
<dbReference type="InterPro" id="IPR029063">
    <property type="entry name" value="SAM-dependent_MTases_sf"/>
</dbReference>
<dbReference type="PIRSF" id="PIRSF005461">
    <property type="entry name" value="23S_rRNA_mtase"/>
    <property type="match status" value="1"/>
</dbReference>
<keyword evidence="1" id="KW-0698">rRNA processing</keyword>
<evidence type="ECO:0000313" key="6">
    <source>
        <dbReference type="EMBL" id="VAW86443.1"/>
    </source>
</evidence>
<dbReference type="NCBIfam" id="NF008390">
    <property type="entry name" value="PRK11188.1"/>
    <property type="match status" value="1"/>
</dbReference>
<evidence type="ECO:0000256" key="2">
    <source>
        <dbReference type="ARBA" id="ARBA00022603"/>
    </source>
</evidence>
<dbReference type="EC" id="2.1.1.166" evidence="6"/>